<protein>
    <submittedName>
        <fullName evidence="2">Uncharacterized protein</fullName>
    </submittedName>
</protein>
<dbReference type="KEGG" id="cai:Caci_1928"/>
<dbReference type="eggNOG" id="ENOG5033R9Y">
    <property type="taxonomic scope" value="Bacteria"/>
</dbReference>
<dbReference type="RefSeq" id="WP_012786141.1">
    <property type="nucleotide sequence ID" value="NC_013131.1"/>
</dbReference>
<evidence type="ECO:0000256" key="1">
    <source>
        <dbReference type="SAM" id="MobiDB-lite"/>
    </source>
</evidence>
<organism evidence="2 3">
    <name type="scientific">Catenulispora acidiphila (strain DSM 44928 / JCM 14897 / NBRC 102108 / NRRL B-24433 / ID139908)</name>
    <dbReference type="NCBI Taxonomy" id="479433"/>
    <lineage>
        <taxon>Bacteria</taxon>
        <taxon>Bacillati</taxon>
        <taxon>Actinomycetota</taxon>
        <taxon>Actinomycetes</taxon>
        <taxon>Catenulisporales</taxon>
        <taxon>Catenulisporaceae</taxon>
        <taxon>Catenulispora</taxon>
    </lineage>
</organism>
<dbReference type="InParanoid" id="C7QEF7"/>
<dbReference type="STRING" id="479433.Caci_1928"/>
<gene>
    <name evidence="2" type="ordered locus">Caci_1928</name>
</gene>
<dbReference type="HOGENOM" id="CLU_1222956_0_0_11"/>
<accession>C7QEF7</accession>
<name>C7QEF7_CATAD</name>
<reference evidence="2 3" key="1">
    <citation type="journal article" date="2009" name="Stand. Genomic Sci.">
        <title>Complete genome sequence of Catenulispora acidiphila type strain (ID 139908).</title>
        <authorList>
            <person name="Copeland A."/>
            <person name="Lapidus A."/>
            <person name="Glavina Del Rio T."/>
            <person name="Nolan M."/>
            <person name="Lucas S."/>
            <person name="Chen F."/>
            <person name="Tice H."/>
            <person name="Cheng J.F."/>
            <person name="Bruce D."/>
            <person name="Goodwin L."/>
            <person name="Pitluck S."/>
            <person name="Mikhailova N."/>
            <person name="Pati A."/>
            <person name="Ivanova N."/>
            <person name="Mavromatis K."/>
            <person name="Chen A."/>
            <person name="Palaniappan K."/>
            <person name="Chain P."/>
            <person name="Land M."/>
            <person name="Hauser L."/>
            <person name="Chang Y.J."/>
            <person name="Jeffries C.D."/>
            <person name="Chertkov O."/>
            <person name="Brettin T."/>
            <person name="Detter J.C."/>
            <person name="Han C."/>
            <person name="Ali Z."/>
            <person name="Tindall B.J."/>
            <person name="Goker M."/>
            <person name="Bristow J."/>
            <person name="Eisen J.A."/>
            <person name="Markowitz V."/>
            <person name="Hugenholtz P."/>
            <person name="Kyrpides N.C."/>
            <person name="Klenk H.P."/>
        </authorList>
    </citation>
    <scope>NUCLEOTIDE SEQUENCE [LARGE SCALE GENOMIC DNA]</scope>
    <source>
        <strain evidence="3">DSM 44928 / JCM 14897 / NBRC 102108 / NRRL B-24433 / ID139908</strain>
    </source>
</reference>
<evidence type="ECO:0000313" key="3">
    <source>
        <dbReference type="Proteomes" id="UP000000851"/>
    </source>
</evidence>
<proteinExistence type="predicted"/>
<evidence type="ECO:0000313" key="2">
    <source>
        <dbReference type="EMBL" id="ACU70848.1"/>
    </source>
</evidence>
<dbReference type="OrthoDB" id="3685339at2"/>
<feature type="region of interest" description="Disordered" evidence="1">
    <location>
        <begin position="206"/>
        <end position="226"/>
    </location>
</feature>
<dbReference type="AlphaFoldDB" id="C7QEF7"/>
<dbReference type="EMBL" id="CP001700">
    <property type="protein sequence ID" value="ACU70848.1"/>
    <property type="molecule type" value="Genomic_DNA"/>
</dbReference>
<sequence>MNHESPAAGTTRALIVGRSPSVLVSAVELLREKGYRAEATNQFDRVLEDYDVADLDILVFGGMVPPDTKQHLHDTITERNSQVVFVQGLAGIAGVVAAQVEAAAAAGMPPIGDVSYDQTKRTFRITLAEAEHVSVEALWGTSFTPPEPTSTAAPIFDGELAAGSHEIALPDQVPDVASFAVVRVRDHVRVLTIGAMPQAVARMVPKSAEDRRLPGVATVTTHDPDR</sequence>
<keyword evidence="3" id="KW-1185">Reference proteome</keyword>
<dbReference type="Proteomes" id="UP000000851">
    <property type="component" value="Chromosome"/>
</dbReference>